<dbReference type="EMBL" id="KE356560">
    <property type="protein sequence ID" value="ERG90533.1"/>
    <property type="molecule type" value="Genomic_DNA"/>
</dbReference>
<evidence type="ECO:0000256" key="1">
    <source>
        <dbReference type="SAM" id="MobiDB-lite"/>
    </source>
</evidence>
<name>U1N2F6_9EURY</name>
<feature type="region of interest" description="Disordered" evidence="1">
    <location>
        <begin position="1"/>
        <end position="35"/>
    </location>
</feature>
<dbReference type="Proteomes" id="UP000030649">
    <property type="component" value="Unassembled WGS sequence"/>
</dbReference>
<sequence length="169" mass="18003">MSVSNQRQSIHYTQDSIDTSYPHSENTVSTDHRHPDDRAQLATSLIESGVGALLILAVVSGFLWAPGETTGSTAELDQLAADTLHILEGEIPSSSEQSYLMAMCDTSSTIMTEQTLLRDRVAAILPPTVFAQIKTPHGTIGPAVPVGGHTGQAVSIGSRCTVAIEVWYV</sequence>
<reference evidence="2 3" key="1">
    <citation type="journal article" date="2013" name="PLoS ONE">
        <title>Assembly-driven community genomics of a hypersaline microbial ecosystem.</title>
        <authorList>
            <person name="Podell S."/>
            <person name="Ugalde J.A."/>
            <person name="Narasingarao P."/>
            <person name="Banfield J.F."/>
            <person name="Heidelberg K.B."/>
            <person name="Allen E.E."/>
        </authorList>
    </citation>
    <scope>NUCLEOTIDE SEQUENCE [LARGE SCALE GENOMIC DNA]</scope>
    <source>
        <strain evidence="3">J07HQW1</strain>
    </source>
</reference>
<dbReference type="AlphaFoldDB" id="U1N2F6"/>
<organism evidence="2 3">
    <name type="scientific">Haloquadratum walsbyi J07HQW1</name>
    <dbReference type="NCBI Taxonomy" id="1238424"/>
    <lineage>
        <taxon>Archaea</taxon>
        <taxon>Methanobacteriati</taxon>
        <taxon>Methanobacteriota</taxon>
        <taxon>Stenosarchaea group</taxon>
        <taxon>Halobacteria</taxon>
        <taxon>Halobacteriales</taxon>
        <taxon>Haloferacaceae</taxon>
        <taxon>Haloquadratum</taxon>
    </lineage>
</organism>
<dbReference type="InterPro" id="IPR055686">
    <property type="entry name" value="DUF7262"/>
</dbReference>
<dbReference type="HOGENOM" id="CLU_134204_0_0_2"/>
<proteinExistence type="predicted"/>
<accession>U1N2F6</accession>
<dbReference type="Pfam" id="PF23923">
    <property type="entry name" value="DUF7262"/>
    <property type="match status" value="1"/>
</dbReference>
<dbReference type="STRING" id="1238424.J07HQW1_00556"/>
<evidence type="ECO:0000313" key="3">
    <source>
        <dbReference type="Proteomes" id="UP000030649"/>
    </source>
</evidence>
<gene>
    <name evidence="2" type="ORF">J07HQW1_00556</name>
</gene>
<evidence type="ECO:0000313" key="2">
    <source>
        <dbReference type="EMBL" id="ERG90533.1"/>
    </source>
</evidence>
<feature type="compositionally biased region" description="Polar residues" evidence="1">
    <location>
        <begin position="1"/>
        <end position="29"/>
    </location>
</feature>
<protein>
    <submittedName>
        <fullName evidence="2">Uncharacterized protein</fullName>
    </submittedName>
</protein>